<reference evidence="1 2" key="1">
    <citation type="submission" date="2020-05" db="EMBL/GenBank/DDBJ databases">
        <authorList>
            <person name="Campoy J."/>
            <person name="Schneeberger K."/>
            <person name="Spophaly S."/>
        </authorList>
    </citation>
    <scope>NUCLEOTIDE SEQUENCE [LARGE SCALE GENOMIC DNA]</scope>
    <source>
        <strain evidence="1">PruArmRojPasFocal</strain>
    </source>
</reference>
<proteinExistence type="predicted"/>
<dbReference type="Proteomes" id="UP000507222">
    <property type="component" value="Unassembled WGS sequence"/>
</dbReference>
<gene>
    <name evidence="1" type="ORF">CURHAP_LOCUS23561</name>
</gene>
<name>A0A6J5UGS8_PRUAR</name>
<evidence type="ECO:0000313" key="2">
    <source>
        <dbReference type="Proteomes" id="UP000507222"/>
    </source>
</evidence>
<organism evidence="1 2">
    <name type="scientific">Prunus armeniaca</name>
    <name type="common">Apricot</name>
    <name type="synonym">Armeniaca vulgaris</name>
    <dbReference type="NCBI Taxonomy" id="36596"/>
    <lineage>
        <taxon>Eukaryota</taxon>
        <taxon>Viridiplantae</taxon>
        <taxon>Streptophyta</taxon>
        <taxon>Embryophyta</taxon>
        <taxon>Tracheophyta</taxon>
        <taxon>Spermatophyta</taxon>
        <taxon>Magnoliopsida</taxon>
        <taxon>eudicotyledons</taxon>
        <taxon>Gunneridae</taxon>
        <taxon>Pentapetalae</taxon>
        <taxon>rosids</taxon>
        <taxon>fabids</taxon>
        <taxon>Rosales</taxon>
        <taxon>Rosaceae</taxon>
        <taxon>Amygdaloideae</taxon>
        <taxon>Amygdaleae</taxon>
        <taxon>Prunus</taxon>
    </lineage>
</organism>
<dbReference type="AlphaFoldDB" id="A0A6J5UGS8"/>
<evidence type="ECO:0000313" key="1">
    <source>
        <dbReference type="EMBL" id="CAB4274897.1"/>
    </source>
</evidence>
<protein>
    <submittedName>
        <fullName evidence="1">Uncharacterized protein</fullName>
    </submittedName>
</protein>
<sequence length="72" mass="7933">MNRKFWSEYVQVPIIDFCLDGNWGSPPFPMPIVESVTTIGEDSIFPVAFSGEGTNHLREADGQPEAGCFPLS</sequence>
<accession>A0A6J5UGS8</accession>
<dbReference type="EMBL" id="CAEKDK010000003">
    <property type="protein sequence ID" value="CAB4274897.1"/>
    <property type="molecule type" value="Genomic_DNA"/>
</dbReference>